<name>A0A6C0JEC9_9ZZZZ</name>
<feature type="transmembrane region" description="Helical" evidence="1">
    <location>
        <begin position="12"/>
        <end position="33"/>
    </location>
</feature>
<feature type="transmembrane region" description="Helical" evidence="1">
    <location>
        <begin position="40"/>
        <end position="60"/>
    </location>
</feature>
<keyword evidence="1" id="KW-0472">Membrane</keyword>
<protein>
    <recommendedName>
        <fullName evidence="3">Phosphatidic acid phosphatase type 2/haloperoxidase domain-containing protein</fullName>
    </recommendedName>
</protein>
<feature type="transmembrane region" description="Helical" evidence="1">
    <location>
        <begin position="140"/>
        <end position="158"/>
    </location>
</feature>
<keyword evidence="1" id="KW-0812">Transmembrane</keyword>
<keyword evidence="1" id="KW-1133">Transmembrane helix</keyword>
<evidence type="ECO:0000313" key="2">
    <source>
        <dbReference type="EMBL" id="QHU03190.1"/>
    </source>
</evidence>
<proteinExistence type="predicted"/>
<accession>A0A6C0JEC9</accession>
<evidence type="ECO:0008006" key="3">
    <source>
        <dbReference type="Google" id="ProtNLM"/>
    </source>
</evidence>
<reference evidence="2" key="1">
    <citation type="journal article" date="2020" name="Nature">
        <title>Giant virus diversity and host interactions through global metagenomics.</title>
        <authorList>
            <person name="Schulz F."/>
            <person name="Roux S."/>
            <person name="Paez-Espino D."/>
            <person name="Jungbluth S."/>
            <person name="Walsh D.A."/>
            <person name="Denef V.J."/>
            <person name="McMahon K.D."/>
            <person name="Konstantinidis K.T."/>
            <person name="Eloe-Fadrosh E.A."/>
            <person name="Kyrpides N.C."/>
            <person name="Woyke T."/>
        </authorList>
    </citation>
    <scope>NUCLEOTIDE SEQUENCE</scope>
    <source>
        <strain evidence="2">GVMAG-M-3300025890-48</strain>
    </source>
</reference>
<dbReference type="AlphaFoldDB" id="A0A6C0JEC9"/>
<evidence type="ECO:0000256" key="1">
    <source>
        <dbReference type="SAM" id="Phobius"/>
    </source>
</evidence>
<organism evidence="2">
    <name type="scientific">viral metagenome</name>
    <dbReference type="NCBI Taxonomy" id="1070528"/>
    <lineage>
        <taxon>unclassified sequences</taxon>
        <taxon>metagenomes</taxon>
        <taxon>organismal metagenomes</taxon>
    </lineage>
</organism>
<dbReference type="EMBL" id="MN740371">
    <property type="protein sequence ID" value="QHU03190.1"/>
    <property type="molecule type" value="Genomic_DNA"/>
</dbReference>
<sequence>MAGIELTISNLIYVISALSPLLIGFFMIMLTIVNQNIKGIIYLAGVLITTILNIFLMNAFQDKIPDDAPLTCNIIELPFISQFQTPSPTSLFLAFTFIYLLLPMINHSTINYAVIATLCGLIAIDSVARVSNKCTSPMGVVLGIVVGLLGGAGWYYMFHGLGYDELLYYDEMQSNAVVCSKPKKQTFKCAVYKNGQLVTNGAA</sequence>